<keyword evidence="2" id="KW-0809">Transit peptide</keyword>
<dbReference type="AlphaFoldDB" id="A0AAW0R4J1"/>
<sequence>MIAACLSVELAGPRLALQCPASRRGPTIVARPSSRCSSRPNARQFSYVSSSPPRHPRIHAGNRPAQANLFHETATKADLKAGSEAQPILGKEEAGLLANLQSLYPRVTAPEPFNHFAFLKEQIANEQQTATFQTPAKLLQSGDAETAASSEEDAGVSQRPPRHQRYFQAALEALRQWDTRRLNLHLQRFVALPTAELQQAVAELPPTTISELLRSLDPMKAAAQNDPSHGRRISVGMYRHLNLQEHMDLYGSRNLFKLLLTRMLVVVECFRETGGILEPQDYISMFRAYGALSDIAGAKRLWLQLFGNTLQRPDPDILREFIKVRFLADPMYYGFDKTRVALQPRNLHRRRYLRLYRNLQRLERLRYNRQRRSLQFGLDRSQSIADPLHRRMRGIRPITRMFRSWVKVRRYEVTEDVACIFMIGFARANSLRFINYRILSKYFGIFTLKDPQTGEIKAEKYTPKGMQPGYKRPYIQPTTQLLNTIVEVYCSNSQLSWAYILLDYISREFQIPIPQETWFELLEWSHVCSSSSQTTALKYIDWHEQVPPRDATELIWKAMMRTCENVQPGFDQYAILVRAQIGRGKFLRADDENMAKMRALYDEQCVRYEEAVFEYITTLRDGVTPITPLWARYQRARFRKSQMWFTLSEICKRNLAGLHPDGRKSVDTRSAVDAPDFIWRNERFVENGASYRTPAGYVYLFDPARTVKIPMNRTRGRIEVPMRMNHTWRLMAVRQRTWDIVGPWSLVRFKNSRLSPLPLLSGGLDTLQLPSLRSEGTLERYKRHKRQFEKQRIRREALLPNLLAINKPAQM</sequence>
<evidence type="ECO:0000256" key="4">
    <source>
        <dbReference type="SAM" id="MobiDB-lite"/>
    </source>
</evidence>
<name>A0AAW0R4J1_9PEZI</name>
<feature type="compositionally biased region" description="Polar residues" evidence="4">
    <location>
        <begin position="34"/>
        <end position="52"/>
    </location>
</feature>
<evidence type="ECO:0000313" key="5">
    <source>
        <dbReference type="EMBL" id="KAK8123890.1"/>
    </source>
</evidence>
<organism evidence="5 6">
    <name type="scientific">Apiospora kogelbergensis</name>
    <dbReference type="NCBI Taxonomy" id="1337665"/>
    <lineage>
        <taxon>Eukaryota</taxon>
        <taxon>Fungi</taxon>
        <taxon>Dikarya</taxon>
        <taxon>Ascomycota</taxon>
        <taxon>Pezizomycotina</taxon>
        <taxon>Sordariomycetes</taxon>
        <taxon>Xylariomycetidae</taxon>
        <taxon>Amphisphaeriales</taxon>
        <taxon>Apiosporaceae</taxon>
        <taxon>Apiospora</taxon>
    </lineage>
</organism>
<evidence type="ECO:0000256" key="1">
    <source>
        <dbReference type="ARBA" id="ARBA00004173"/>
    </source>
</evidence>
<protein>
    <recommendedName>
        <fullName evidence="7">ATPase expression protein 2, mitochondrial</fullName>
    </recommendedName>
</protein>
<evidence type="ECO:0000313" key="6">
    <source>
        <dbReference type="Proteomes" id="UP001392437"/>
    </source>
</evidence>
<feature type="region of interest" description="Disordered" evidence="4">
    <location>
        <begin position="30"/>
        <end position="55"/>
    </location>
</feature>
<dbReference type="Proteomes" id="UP001392437">
    <property type="component" value="Unassembled WGS sequence"/>
</dbReference>
<keyword evidence="3" id="KW-0496">Mitochondrion</keyword>
<evidence type="ECO:0000256" key="2">
    <source>
        <dbReference type="ARBA" id="ARBA00022946"/>
    </source>
</evidence>
<proteinExistence type="predicted"/>
<dbReference type="InterPro" id="IPR024319">
    <property type="entry name" value="ATPase_expression_mit"/>
</dbReference>
<comment type="subcellular location">
    <subcellularLocation>
        <location evidence="1">Mitochondrion</location>
    </subcellularLocation>
</comment>
<evidence type="ECO:0008006" key="7">
    <source>
        <dbReference type="Google" id="ProtNLM"/>
    </source>
</evidence>
<accession>A0AAW0R4J1</accession>
<comment type="caution">
    <text evidence="5">The sequence shown here is derived from an EMBL/GenBank/DDBJ whole genome shotgun (WGS) entry which is preliminary data.</text>
</comment>
<dbReference type="EMBL" id="JAQQWP010000003">
    <property type="protein sequence ID" value="KAK8123890.1"/>
    <property type="molecule type" value="Genomic_DNA"/>
</dbReference>
<dbReference type="Pfam" id="PF12921">
    <property type="entry name" value="ATP13"/>
    <property type="match status" value="1"/>
</dbReference>
<gene>
    <name evidence="5" type="ORF">PG999_003808</name>
</gene>
<feature type="region of interest" description="Disordered" evidence="4">
    <location>
        <begin position="140"/>
        <end position="161"/>
    </location>
</feature>
<evidence type="ECO:0000256" key="3">
    <source>
        <dbReference type="ARBA" id="ARBA00023128"/>
    </source>
</evidence>
<reference evidence="5 6" key="1">
    <citation type="submission" date="2023-01" db="EMBL/GenBank/DDBJ databases">
        <title>Analysis of 21 Apiospora genomes using comparative genomics revels a genus with tremendous synthesis potential of carbohydrate active enzymes and secondary metabolites.</title>
        <authorList>
            <person name="Sorensen T."/>
        </authorList>
    </citation>
    <scope>NUCLEOTIDE SEQUENCE [LARGE SCALE GENOMIC DNA]</scope>
    <source>
        <strain evidence="5 6">CBS 117206</strain>
    </source>
</reference>
<keyword evidence="6" id="KW-1185">Reference proteome</keyword>
<dbReference type="GO" id="GO:0005739">
    <property type="term" value="C:mitochondrion"/>
    <property type="evidence" value="ECO:0007669"/>
    <property type="project" value="UniProtKB-SubCell"/>
</dbReference>